<feature type="transmembrane region" description="Helical" evidence="1">
    <location>
        <begin position="31"/>
        <end position="58"/>
    </location>
</feature>
<keyword evidence="1" id="KW-0812">Transmembrane</keyword>
<evidence type="ECO:0000313" key="2">
    <source>
        <dbReference type="EMBL" id="AOZ60660.1"/>
    </source>
</evidence>
<protein>
    <submittedName>
        <fullName evidence="2">Putative conjugal transfer protein TraL</fullName>
    </submittedName>
</protein>
<dbReference type="NCBIfam" id="TIGR02762">
    <property type="entry name" value="TraL_TIGR"/>
    <property type="match status" value="1"/>
</dbReference>
<keyword evidence="2" id="KW-0614">Plasmid</keyword>
<dbReference type="RefSeq" id="WP_042040499.1">
    <property type="nucleotide sequence ID" value="NZ_KX364409.1"/>
</dbReference>
<organism evidence="2">
    <name type="scientific">Aeromonas salmonicida subsp. salmonicida</name>
    <dbReference type="NCBI Taxonomy" id="29491"/>
    <lineage>
        <taxon>Bacteria</taxon>
        <taxon>Pseudomonadati</taxon>
        <taxon>Pseudomonadota</taxon>
        <taxon>Gammaproteobacteria</taxon>
        <taxon>Aeromonadales</taxon>
        <taxon>Aeromonadaceae</taxon>
        <taxon>Aeromonas</taxon>
    </lineage>
</organism>
<dbReference type="AlphaFoldDB" id="A0A1I9S268"/>
<reference evidence="2" key="1">
    <citation type="journal article" date="2016" name="Sci. Rep.">
        <title>Diversity of antibiotic-resistance genes in Canadian isolates of Aeromonas salmonicida subsp. salmonicida: dominance of pSN254b and discovery of pAsa8.</title>
        <authorList>
            <person name="Trudel M.V."/>
            <person name="Vincent A.T."/>
            <person name="Attere S.A."/>
            <person name="Labbe M."/>
            <person name="Derome N."/>
            <person name="Culley A.I."/>
            <person name="Charette S.J."/>
        </authorList>
    </citation>
    <scope>NUCLEOTIDE SEQUENCE</scope>
    <source>
        <strain evidence="2">M16474-11</strain>
        <plasmid evidence="2">pAsa8</plasmid>
    </source>
</reference>
<dbReference type="EMBL" id="KX364409">
    <property type="protein sequence ID" value="AOZ60660.1"/>
    <property type="molecule type" value="Genomic_DNA"/>
</dbReference>
<name>A0A1I9S268_AERSS</name>
<dbReference type="Pfam" id="PF07178">
    <property type="entry name" value="TraL"/>
    <property type="match status" value="1"/>
</dbReference>
<dbReference type="InterPro" id="IPR009838">
    <property type="entry name" value="T4SS_TraL"/>
</dbReference>
<accession>A0A1I9S268</accession>
<geneLocation type="plasmid" evidence="2">
    <name>pAsa8</name>
</geneLocation>
<keyword evidence="1" id="KW-0472">Membrane</keyword>
<sequence>MSSDYEMYLVPERLDDPFKILIFTTQELGLLLAPILVGWNAGQFILGLAVGIAFYLVFRKAQKGDPDFLSHVKYWIFPKFVSGLRYLPDSAIRVYYS</sequence>
<keyword evidence="1" id="KW-1133">Transmembrane helix</keyword>
<evidence type="ECO:0000256" key="1">
    <source>
        <dbReference type="SAM" id="Phobius"/>
    </source>
</evidence>
<dbReference type="GO" id="GO:0019867">
    <property type="term" value="C:outer membrane"/>
    <property type="evidence" value="ECO:0007669"/>
    <property type="project" value="InterPro"/>
</dbReference>
<proteinExistence type="predicted"/>